<gene>
    <name evidence="2" type="ORF">JKP88DRAFT_268725</name>
</gene>
<dbReference type="Proteomes" id="UP000664859">
    <property type="component" value="Unassembled WGS sequence"/>
</dbReference>
<evidence type="ECO:0000256" key="1">
    <source>
        <dbReference type="SAM" id="Phobius"/>
    </source>
</evidence>
<feature type="transmembrane region" description="Helical" evidence="1">
    <location>
        <begin position="129"/>
        <end position="156"/>
    </location>
</feature>
<dbReference type="EMBL" id="JAFCMP010000207">
    <property type="protein sequence ID" value="KAG5183470.1"/>
    <property type="molecule type" value="Genomic_DNA"/>
</dbReference>
<organism evidence="2 3">
    <name type="scientific">Tribonema minus</name>
    <dbReference type="NCBI Taxonomy" id="303371"/>
    <lineage>
        <taxon>Eukaryota</taxon>
        <taxon>Sar</taxon>
        <taxon>Stramenopiles</taxon>
        <taxon>Ochrophyta</taxon>
        <taxon>PX clade</taxon>
        <taxon>Xanthophyceae</taxon>
        <taxon>Tribonematales</taxon>
        <taxon>Tribonemataceae</taxon>
        <taxon>Tribonema</taxon>
    </lineage>
</organism>
<protein>
    <submittedName>
        <fullName evidence="2">Uncharacterized protein</fullName>
    </submittedName>
</protein>
<feature type="transmembrane region" description="Helical" evidence="1">
    <location>
        <begin position="90"/>
        <end position="109"/>
    </location>
</feature>
<evidence type="ECO:0000313" key="2">
    <source>
        <dbReference type="EMBL" id="KAG5183470.1"/>
    </source>
</evidence>
<keyword evidence="1" id="KW-0812">Transmembrane</keyword>
<keyword evidence="1" id="KW-1133">Transmembrane helix</keyword>
<feature type="transmembrane region" description="Helical" evidence="1">
    <location>
        <begin position="206"/>
        <end position="229"/>
    </location>
</feature>
<feature type="transmembrane region" description="Helical" evidence="1">
    <location>
        <begin position="168"/>
        <end position="194"/>
    </location>
</feature>
<proteinExistence type="predicted"/>
<keyword evidence="1" id="KW-0472">Membrane</keyword>
<accession>A0A835Z1T2</accession>
<dbReference type="AlphaFoldDB" id="A0A835Z1T2"/>
<sequence>MLCGDDIDGGITDEQLAELEGVLCTEQRQEPTFTPAGVANMLTPAAVQSRCLHHGAAANISTSRARQHAHNSPAKPDTLETYNKSREEHLFTSASAVLVVATLVATLGISGWSVFPSGDSSTASGIPMMVYYVSASLSFYMSVATIAVCIIAMYMHSDDNHRPAQPKPYLVTIFGLLALAVGGGFVAFAALGWHTTESELSDSAQIGWAVVIFVLGILVVASAAGYAFFGLSKSDSSTIAAHDIKVDALRAKACALRAESLIALAQAANHDAKKQGRPLLFPSAGSDLKDLAQVAQIAACKATVAAHCAHLLRSKRGGPSVELQSFAYSHTSIAEGAYYQLVQQCTRDIDASYESTASFQEQVEATELLNSTTSAADWVRRTAKLLCPPAPAVNP</sequence>
<keyword evidence="3" id="KW-1185">Reference proteome</keyword>
<name>A0A835Z1T2_9STRA</name>
<reference evidence="2" key="1">
    <citation type="submission" date="2021-02" db="EMBL/GenBank/DDBJ databases">
        <title>First Annotated Genome of the Yellow-green Alga Tribonema minus.</title>
        <authorList>
            <person name="Mahan K.M."/>
        </authorList>
    </citation>
    <scope>NUCLEOTIDE SEQUENCE</scope>
    <source>
        <strain evidence="2">UTEX B ZZ1240</strain>
    </source>
</reference>
<evidence type="ECO:0000313" key="3">
    <source>
        <dbReference type="Proteomes" id="UP000664859"/>
    </source>
</evidence>
<comment type="caution">
    <text evidence="2">The sequence shown here is derived from an EMBL/GenBank/DDBJ whole genome shotgun (WGS) entry which is preliminary data.</text>
</comment>